<dbReference type="EMBL" id="KK718294">
    <property type="protein sequence ID" value="KFO55469.1"/>
    <property type="molecule type" value="Genomic_DNA"/>
</dbReference>
<keyword evidence="1" id="KW-0812">Transmembrane</keyword>
<keyword evidence="3" id="KW-1185">Reference proteome</keyword>
<feature type="non-terminal residue" evidence="2">
    <location>
        <position position="38"/>
    </location>
</feature>
<feature type="transmembrane region" description="Helical" evidence="1">
    <location>
        <begin position="21"/>
        <end position="37"/>
    </location>
</feature>
<evidence type="ECO:0000313" key="2">
    <source>
        <dbReference type="EMBL" id="KFO55469.1"/>
    </source>
</evidence>
<accession>A0A091EGB9</accession>
<proteinExistence type="predicted"/>
<keyword evidence="1" id="KW-0472">Membrane</keyword>
<sequence length="38" mass="4522">MDLYVITRNIQLFKWGGRGDFWGLLFFIAFTFEVGLFC</sequence>
<evidence type="ECO:0000313" key="3">
    <source>
        <dbReference type="Proteomes" id="UP000052976"/>
    </source>
</evidence>
<keyword evidence="1" id="KW-1133">Transmembrane helix</keyword>
<name>A0A091EGB9_CORBR</name>
<dbReference type="AlphaFoldDB" id="A0A091EGB9"/>
<organism evidence="2 3">
    <name type="scientific">Corvus brachyrhynchos</name>
    <name type="common">American crow</name>
    <dbReference type="NCBI Taxonomy" id="85066"/>
    <lineage>
        <taxon>Eukaryota</taxon>
        <taxon>Metazoa</taxon>
        <taxon>Chordata</taxon>
        <taxon>Craniata</taxon>
        <taxon>Vertebrata</taxon>
        <taxon>Euteleostomi</taxon>
        <taxon>Archelosauria</taxon>
        <taxon>Archosauria</taxon>
        <taxon>Dinosauria</taxon>
        <taxon>Saurischia</taxon>
        <taxon>Theropoda</taxon>
        <taxon>Coelurosauria</taxon>
        <taxon>Aves</taxon>
        <taxon>Neognathae</taxon>
        <taxon>Neoaves</taxon>
        <taxon>Telluraves</taxon>
        <taxon>Australaves</taxon>
        <taxon>Passeriformes</taxon>
        <taxon>Corvoidea</taxon>
        <taxon>Corvidae</taxon>
        <taxon>Corvus</taxon>
    </lineage>
</organism>
<gene>
    <name evidence="2" type="ORF">N302_05242</name>
</gene>
<protein>
    <submittedName>
        <fullName evidence="2">Uncharacterized protein</fullName>
    </submittedName>
</protein>
<dbReference type="Proteomes" id="UP000052976">
    <property type="component" value="Unassembled WGS sequence"/>
</dbReference>
<reference evidence="2 3" key="1">
    <citation type="submission" date="2014-04" db="EMBL/GenBank/DDBJ databases">
        <title>Genome evolution of avian class.</title>
        <authorList>
            <person name="Zhang G."/>
            <person name="Li C."/>
        </authorList>
    </citation>
    <scope>NUCLEOTIDE SEQUENCE [LARGE SCALE GENOMIC DNA]</scope>
    <source>
        <strain evidence="2">BGI_N302</strain>
    </source>
</reference>
<evidence type="ECO:0000256" key="1">
    <source>
        <dbReference type="SAM" id="Phobius"/>
    </source>
</evidence>